<organism evidence="4 5">
    <name type="scientific">Erythroxylum novogranatense</name>
    <dbReference type="NCBI Taxonomy" id="1862640"/>
    <lineage>
        <taxon>Eukaryota</taxon>
        <taxon>Viridiplantae</taxon>
        <taxon>Streptophyta</taxon>
        <taxon>Embryophyta</taxon>
        <taxon>Tracheophyta</taxon>
        <taxon>Spermatophyta</taxon>
        <taxon>Magnoliopsida</taxon>
        <taxon>eudicotyledons</taxon>
        <taxon>Gunneridae</taxon>
        <taxon>Pentapetalae</taxon>
        <taxon>rosids</taxon>
        <taxon>fabids</taxon>
        <taxon>Malpighiales</taxon>
        <taxon>Erythroxylaceae</taxon>
        <taxon>Erythroxylum</taxon>
    </lineage>
</organism>
<proteinExistence type="predicted"/>
<dbReference type="EMBL" id="JAIWQS010000009">
    <property type="protein sequence ID" value="KAJ8756231.1"/>
    <property type="molecule type" value="Genomic_DNA"/>
</dbReference>
<evidence type="ECO:0000256" key="2">
    <source>
        <dbReference type="SAM" id="Phobius"/>
    </source>
</evidence>
<keyword evidence="5" id="KW-1185">Reference proteome</keyword>
<dbReference type="Pfam" id="PF13962">
    <property type="entry name" value="PGG"/>
    <property type="match status" value="1"/>
</dbReference>
<dbReference type="InterPro" id="IPR026961">
    <property type="entry name" value="PGG_dom"/>
</dbReference>
<dbReference type="AlphaFoldDB" id="A0AAV8SV90"/>
<name>A0AAV8SV90_9ROSI</name>
<dbReference type="PANTHER" id="PTHR24177">
    <property type="entry name" value="CASKIN"/>
    <property type="match status" value="1"/>
</dbReference>
<feature type="transmembrane region" description="Helical" evidence="2">
    <location>
        <begin position="628"/>
        <end position="647"/>
    </location>
</feature>
<dbReference type="PANTHER" id="PTHR24177:SF365">
    <property type="entry name" value="ANKYRIN REPEAT-CONTAINING PROTEIN NPR4-LIKE ISOFORM X1"/>
    <property type="match status" value="1"/>
</dbReference>
<keyword evidence="2" id="KW-0472">Membrane</keyword>
<feature type="transmembrane region" description="Helical" evidence="2">
    <location>
        <begin position="600"/>
        <end position="622"/>
    </location>
</feature>
<feature type="domain" description="PGG" evidence="3">
    <location>
        <begin position="507"/>
        <end position="619"/>
    </location>
</feature>
<feature type="region of interest" description="Disordered" evidence="1">
    <location>
        <begin position="1"/>
        <end position="82"/>
    </location>
</feature>
<feature type="compositionally biased region" description="Basic and acidic residues" evidence="1">
    <location>
        <begin position="57"/>
        <end position="76"/>
    </location>
</feature>
<dbReference type="Gene3D" id="1.25.40.20">
    <property type="entry name" value="Ankyrin repeat-containing domain"/>
    <property type="match status" value="1"/>
</dbReference>
<protein>
    <recommendedName>
        <fullName evidence="3">PGG domain-containing protein</fullName>
    </recommendedName>
</protein>
<comment type="caution">
    <text evidence="4">The sequence shown here is derived from an EMBL/GenBank/DDBJ whole genome shotgun (WGS) entry which is preliminary data.</text>
</comment>
<dbReference type="InterPro" id="IPR002110">
    <property type="entry name" value="Ankyrin_rpt"/>
</dbReference>
<sequence>MDPDPVLPLIIQRLEDIGGSGSAHHKEEEQPPNARSEQAMERSSSKSSDQTDENKEDETGKEGETPAEETTEKKEDEDGEETNQDAVIKDFIFYLPLYRDVVRGDWESTKRVFDQDPTTITAGITSYMDTALHLAVRSGLPIQFVKNLVALMSEEDVATLDVDKNTALHCAGIVGYTEAAKILVEKNPRLTQLRDFANKTPLHWAAQYAHKHTVCYLLSVTRDEHPSPLTGERGAKLLNLLIIADFYDLAIHLLRRYPSIALERDDEGFTGLHRLALKPRAFLSGSQLRFSQRMLYKCTSFKKARARRLEDIENPTSNIGCHLEEPRKIGYLQQIHETMLMHKQALELTKLLCAETVKYRNLMKEGLFATPIVTAARMGIREIVSEIIKTFPDAVWCWDDDQRYIFHLAVLYRKEQVYNLVYQLSLQKHYVMSYTDKFWDNILHLAGKLEPSNRISGAALQMQRELQWFKEVENIVQPSYKEMKNKAGKTPREVFTDEHKELVKKGEEWMKATASSCTVVAALVVTVVFAAGFTLPGGNNSDNGTPIFLHDLSFLIFTVSNALGLFASSTSVLMFLGILTSRYSEEDFLRALPMRMCIGLITLFLSMAFMLAAFSSALQMVLVHRLKWVVGPIILLASIPVTLFGFLQFPLLVEIVSSTFGPSIFHRQSKEIIY</sequence>
<accession>A0AAV8SV90</accession>
<dbReference type="Pfam" id="PF12796">
    <property type="entry name" value="Ank_2"/>
    <property type="match status" value="1"/>
</dbReference>
<evidence type="ECO:0000313" key="4">
    <source>
        <dbReference type="EMBL" id="KAJ8756231.1"/>
    </source>
</evidence>
<dbReference type="InterPro" id="IPR036770">
    <property type="entry name" value="Ankyrin_rpt-contain_sf"/>
</dbReference>
<reference evidence="4 5" key="1">
    <citation type="submission" date="2021-09" db="EMBL/GenBank/DDBJ databases">
        <title>Genomic insights and catalytic innovation underlie evolution of tropane alkaloids biosynthesis.</title>
        <authorList>
            <person name="Wang Y.-J."/>
            <person name="Tian T."/>
            <person name="Huang J.-P."/>
            <person name="Huang S.-X."/>
        </authorList>
    </citation>
    <scope>NUCLEOTIDE SEQUENCE [LARGE SCALE GENOMIC DNA]</scope>
    <source>
        <strain evidence="4">KIB-2018</strain>
        <tissue evidence="4">Leaf</tissue>
    </source>
</reference>
<dbReference type="Proteomes" id="UP001159364">
    <property type="component" value="Linkage Group LG09"/>
</dbReference>
<feature type="transmembrane region" description="Helical" evidence="2">
    <location>
        <begin position="512"/>
        <end position="534"/>
    </location>
</feature>
<dbReference type="SUPFAM" id="SSF48403">
    <property type="entry name" value="Ankyrin repeat"/>
    <property type="match status" value="1"/>
</dbReference>
<keyword evidence="2" id="KW-1133">Transmembrane helix</keyword>
<feature type="transmembrane region" description="Helical" evidence="2">
    <location>
        <begin position="554"/>
        <end position="579"/>
    </location>
</feature>
<evidence type="ECO:0000313" key="5">
    <source>
        <dbReference type="Proteomes" id="UP001159364"/>
    </source>
</evidence>
<dbReference type="SMART" id="SM00248">
    <property type="entry name" value="ANK"/>
    <property type="match status" value="3"/>
</dbReference>
<dbReference type="GO" id="GO:0016020">
    <property type="term" value="C:membrane"/>
    <property type="evidence" value="ECO:0007669"/>
    <property type="project" value="TreeGrafter"/>
</dbReference>
<evidence type="ECO:0000259" key="3">
    <source>
        <dbReference type="Pfam" id="PF13962"/>
    </source>
</evidence>
<gene>
    <name evidence="4" type="ORF">K2173_024778</name>
</gene>
<keyword evidence="2" id="KW-0812">Transmembrane</keyword>
<evidence type="ECO:0000256" key="1">
    <source>
        <dbReference type="SAM" id="MobiDB-lite"/>
    </source>
</evidence>